<evidence type="ECO:0000313" key="1">
    <source>
        <dbReference type="EMBL" id="SGZ53891.1"/>
    </source>
</evidence>
<organism evidence="1 2">
    <name type="scientific">Sungouiella intermedia</name>
    <dbReference type="NCBI Taxonomy" id="45354"/>
    <lineage>
        <taxon>Eukaryota</taxon>
        <taxon>Fungi</taxon>
        <taxon>Dikarya</taxon>
        <taxon>Ascomycota</taxon>
        <taxon>Saccharomycotina</taxon>
        <taxon>Pichiomycetes</taxon>
        <taxon>Metschnikowiaceae</taxon>
        <taxon>Sungouiella</taxon>
    </lineage>
</organism>
<name>A0A1L0BRM2_9ASCO</name>
<reference evidence="1 2" key="1">
    <citation type="submission" date="2016-10" db="EMBL/GenBank/DDBJ databases">
        <authorList>
            <person name="de Groot N.N."/>
        </authorList>
    </citation>
    <scope>NUCLEOTIDE SEQUENCE [LARGE SCALE GENOMIC DNA]</scope>
    <source>
        <strain evidence="1 2">PYCC 4715</strain>
    </source>
</reference>
<proteinExistence type="predicted"/>
<dbReference type="AlphaFoldDB" id="A0A1L0BRM2"/>
<dbReference type="Proteomes" id="UP000182259">
    <property type="component" value="Chromosome III"/>
</dbReference>
<gene>
    <name evidence="1" type="ORF">SAMEA4029009_CIC11G00000003513</name>
</gene>
<sequence>MKLFPVSGVRSLTQYYQIRRSSSSVFSALQQGPVNSQVIDELLKNKIFSDVELADLHKVLKSDVSSEVANEVLRYGLPQDFSLYHTLSKLEKSHPWNDQALLSLIESNPGRVSTLLELAKKHSNGSVSHAIRQAVLKKLLFGEKVELRDGEFVLDEENISKAIGILNELDAVWSNEEFMDTIFDFLVSNNAAAGLSLLELEGVVEWLSHQKLASVSDKAAFLHVARIVFVANPQLLSKETLSKILGLSAEVKTFEHETKAIGILTRLGFSKDKLHENVQQMQQFSEDVLNYIESGHLDLDKKDAEALLLRMQLITTYGIDQSNIQKALEKFHTYQSHEKFGIELVQSRLVQAFCYQSFKHFDEMSYKIAETLIVADELPVSTICQLILASSQFDGERSLQIYNDYIGQVSKKLNPDTQISAAGKLTQAMMIASVYENDREFAQLLFEKAVTAGIVNEEEIPALKSVLKVYGQAFEEDSWEKAKPILLEYVLANIKSM</sequence>
<protein>
    <submittedName>
        <fullName evidence="1">CIC11C00000003513</fullName>
    </submittedName>
</protein>
<accession>A0A1L0BRM2</accession>
<dbReference type="EMBL" id="LT635766">
    <property type="protein sequence ID" value="SGZ53891.1"/>
    <property type="molecule type" value="Genomic_DNA"/>
</dbReference>
<evidence type="ECO:0000313" key="2">
    <source>
        <dbReference type="Proteomes" id="UP000182259"/>
    </source>
</evidence>